<organism evidence="2 3">
    <name type="scientific">Helicocarpus griseus UAMH5409</name>
    <dbReference type="NCBI Taxonomy" id="1447875"/>
    <lineage>
        <taxon>Eukaryota</taxon>
        <taxon>Fungi</taxon>
        <taxon>Dikarya</taxon>
        <taxon>Ascomycota</taxon>
        <taxon>Pezizomycotina</taxon>
        <taxon>Eurotiomycetes</taxon>
        <taxon>Eurotiomycetidae</taxon>
        <taxon>Onygenales</taxon>
        <taxon>Ajellomycetaceae</taxon>
        <taxon>Helicocarpus</taxon>
    </lineage>
</organism>
<dbReference type="PANTHER" id="PTHR21310">
    <property type="entry name" value="AMINOGLYCOSIDE PHOSPHOTRANSFERASE-RELATED-RELATED"/>
    <property type="match status" value="1"/>
</dbReference>
<dbReference type="PANTHER" id="PTHR21310:SF48">
    <property type="entry name" value="AMINOGLYCOSIDE PHOSPHOTRANSFERASE DOMAIN-CONTAINING PROTEIN"/>
    <property type="match status" value="1"/>
</dbReference>
<sequence length="214" mass="24929">MSVTLPYFSDASTLSGPLPTQQEIETATNTLPTIQHLEYDGRIVLIREQSVVKYGRYVPENEGQVLLFIERNLSIPAPRLYAMYRKEEKAYLIMQYVPGTDLDTLWSSLSNLDKQSILDQLQSMFDEMRTRQSTAHSKRKRTSIWLAEKSRQNWEYNKRHPWIAKFLARNLPVALKDHDSLFTHSDLHPQNILVQRITDPQPNEKRYVVAAIID</sequence>
<evidence type="ECO:0000259" key="1">
    <source>
        <dbReference type="Pfam" id="PF01636"/>
    </source>
</evidence>
<gene>
    <name evidence="2" type="ORF">AJ79_04428</name>
</gene>
<dbReference type="InterPro" id="IPR011009">
    <property type="entry name" value="Kinase-like_dom_sf"/>
</dbReference>
<dbReference type="EMBL" id="PDNB01000061">
    <property type="protein sequence ID" value="PGH12248.1"/>
    <property type="molecule type" value="Genomic_DNA"/>
</dbReference>
<accession>A0A2B7XUI1</accession>
<protein>
    <recommendedName>
        <fullName evidence="1">Aminoglycoside phosphotransferase domain-containing protein</fullName>
    </recommendedName>
</protein>
<dbReference type="OrthoDB" id="4177236at2759"/>
<dbReference type="Proteomes" id="UP000223968">
    <property type="component" value="Unassembled WGS sequence"/>
</dbReference>
<dbReference type="CDD" id="cd05120">
    <property type="entry name" value="APH_ChoK_like"/>
    <property type="match status" value="1"/>
</dbReference>
<keyword evidence="3" id="KW-1185">Reference proteome</keyword>
<dbReference type="STRING" id="1447875.A0A2B7XUI1"/>
<name>A0A2B7XUI1_9EURO</name>
<feature type="domain" description="Aminoglycoside phosphotransferase" evidence="1">
    <location>
        <begin position="60"/>
        <end position="198"/>
    </location>
</feature>
<evidence type="ECO:0000313" key="2">
    <source>
        <dbReference type="EMBL" id="PGH12248.1"/>
    </source>
</evidence>
<dbReference type="Gene3D" id="1.10.510.10">
    <property type="entry name" value="Transferase(Phosphotransferase) domain 1"/>
    <property type="match status" value="1"/>
</dbReference>
<comment type="caution">
    <text evidence="2">The sequence shown here is derived from an EMBL/GenBank/DDBJ whole genome shotgun (WGS) entry which is preliminary data.</text>
</comment>
<dbReference type="InterPro" id="IPR051678">
    <property type="entry name" value="AGP_Transferase"/>
</dbReference>
<dbReference type="SUPFAM" id="SSF56112">
    <property type="entry name" value="Protein kinase-like (PK-like)"/>
    <property type="match status" value="1"/>
</dbReference>
<dbReference type="AlphaFoldDB" id="A0A2B7XUI1"/>
<dbReference type="Pfam" id="PF01636">
    <property type="entry name" value="APH"/>
    <property type="match status" value="1"/>
</dbReference>
<dbReference type="InterPro" id="IPR002575">
    <property type="entry name" value="Aminoglycoside_PTrfase"/>
</dbReference>
<reference evidence="2 3" key="1">
    <citation type="submission" date="2017-10" db="EMBL/GenBank/DDBJ databases">
        <title>Comparative genomics in systemic dimorphic fungi from Ajellomycetaceae.</title>
        <authorList>
            <person name="Munoz J.F."/>
            <person name="Mcewen J.G."/>
            <person name="Clay O.K."/>
            <person name="Cuomo C.A."/>
        </authorList>
    </citation>
    <scope>NUCLEOTIDE SEQUENCE [LARGE SCALE GENOMIC DNA]</scope>
    <source>
        <strain evidence="2 3">UAMH5409</strain>
    </source>
</reference>
<evidence type="ECO:0000313" key="3">
    <source>
        <dbReference type="Proteomes" id="UP000223968"/>
    </source>
</evidence>
<proteinExistence type="predicted"/>